<dbReference type="Proteomes" id="UP000292003">
    <property type="component" value="Unassembled WGS sequence"/>
</dbReference>
<evidence type="ECO:0000313" key="4">
    <source>
        <dbReference type="EMBL" id="RZQ64858.1"/>
    </source>
</evidence>
<gene>
    <name evidence="4" type="ORF">EWH70_08235</name>
</gene>
<organism evidence="4 5">
    <name type="scientific">Amycolatopsis suaedae</name>
    <dbReference type="NCBI Taxonomy" id="2510978"/>
    <lineage>
        <taxon>Bacteria</taxon>
        <taxon>Bacillati</taxon>
        <taxon>Actinomycetota</taxon>
        <taxon>Actinomycetes</taxon>
        <taxon>Pseudonocardiales</taxon>
        <taxon>Pseudonocardiaceae</taxon>
        <taxon>Amycolatopsis</taxon>
    </lineage>
</organism>
<dbReference type="RefSeq" id="WP_130474657.1">
    <property type="nucleotide sequence ID" value="NZ_SFCC01000003.1"/>
</dbReference>
<name>A0A4Q7JCK6_9PSEU</name>
<feature type="region of interest" description="Disordered" evidence="1">
    <location>
        <begin position="88"/>
        <end position="112"/>
    </location>
</feature>
<comment type="caution">
    <text evidence="4">The sequence shown here is derived from an EMBL/GenBank/DDBJ whole genome shotgun (WGS) entry which is preliminary data.</text>
</comment>
<dbReference type="InterPro" id="IPR058330">
    <property type="entry name" value="DUF8017"/>
</dbReference>
<accession>A0A4Q7JCK6</accession>
<dbReference type="OrthoDB" id="3629423at2"/>
<feature type="compositionally biased region" description="Basic and acidic residues" evidence="1">
    <location>
        <begin position="44"/>
        <end position="60"/>
    </location>
</feature>
<evidence type="ECO:0000313" key="5">
    <source>
        <dbReference type="Proteomes" id="UP000292003"/>
    </source>
</evidence>
<evidence type="ECO:0000256" key="2">
    <source>
        <dbReference type="SAM" id="Phobius"/>
    </source>
</evidence>
<feature type="transmembrane region" description="Helical" evidence="2">
    <location>
        <begin position="68"/>
        <end position="86"/>
    </location>
</feature>
<reference evidence="4 5" key="1">
    <citation type="submission" date="2019-02" db="EMBL/GenBank/DDBJ databases">
        <title>Draft genome sequence of Amycolatopsis sp. 8-3EHSu isolated from roots of Suaeda maritima.</title>
        <authorList>
            <person name="Duangmal K."/>
            <person name="Chantavorakit T."/>
        </authorList>
    </citation>
    <scope>NUCLEOTIDE SEQUENCE [LARGE SCALE GENOMIC DNA]</scope>
    <source>
        <strain evidence="4 5">8-3EHSu</strain>
    </source>
</reference>
<keyword evidence="5" id="KW-1185">Reference proteome</keyword>
<feature type="region of interest" description="Disordered" evidence="1">
    <location>
        <begin position="1"/>
        <end position="64"/>
    </location>
</feature>
<dbReference type="AlphaFoldDB" id="A0A4Q7JCK6"/>
<sequence length="318" mass="34042">MGWFNRRQQRAGGYEDKAALSGFGGYEPSDSGGFAPTHGFAPEPKPEPEPEPEPRSEPKPNHAKTRRAVLVGFAVILVWGGMYYVSTTGGSDDERPRPTTRPPSTYTPPPQVKVPAVVAGWQSVASRDGTFAYDVPARWTPKPGTIHGWEGDGRPTLSLTTSAFYRDGYCEGERSSRLAGAGVRSVPVVDAAEATAQTVTEVAERAYTWDGPPPRVSVGEATDTEISLNGKKVAVKMRLAEVTPAGGHRCLVTSALVGAIALSNPKADKPGSAVLVVYADQTRDQPTTRDEIAQMLRSFRGVPEKDRSTIPGTPSVIR</sequence>
<keyword evidence="2" id="KW-0472">Membrane</keyword>
<evidence type="ECO:0000259" key="3">
    <source>
        <dbReference type="Pfam" id="PF26056"/>
    </source>
</evidence>
<evidence type="ECO:0000256" key="1">
    <source>
        <dbReference type="SAM" id="MobiDB-lite"/>
    </source>
</evidence>
<dbReference type="Pfam" id="PF26056">
    <property type="entry name" value="DUF8017"/>
    <property type="match status" value="1"/>
</dbReference>
<keyword evidence="2" id="KW-0812">Transmembrane</keyword>
<dbReference type="EMBL" id="SFCC01000003">
    <property type="protein sequence ID" value="RZQ64858.1"/>
    <property type="molecule type" value="Genomic_DNA"/>
</dbReference>
<protein>
    <recommendedName>
        <fullName evidence="3">DUF8017 domain-containing protein</fullName>
    </recommendedName>
</protein>
<proteinExistence type="predicted"/>
<feature type="domain" description="DUF8017" evidence="3">
    <location>
        <begin position="115"/>
        <end position="302"/>
    </location>
</feature>
<keyword evidence="2" id="KW-1133">Transmembrane helix</keyword>
<feature type="compositionally biased region" description="Pro residues" evidence="1">
    <location>
        <begin position="99"/>
        <end position="112"/>
    </location>
</feature>